<gene>
    <name evidence="2" type="ORF">Pmani_020173</name>
</gene>
<evidence type="ECO:0000313" key="2">
    <source>
        <dbReference type="EMBL" id="KAK4308110.1"/>
    </source>
</evidence>
<dbReference type="EMBL" id="JAWZYT010001926">
    <property type="protein sequence ID" value="KAK4308110.1"/>
    <property type="molecule type" value="Genomic_DNA"/>
</dbReference>
<evidence type="ECO:0000313" key="3">
    <source>
        <dbReference type="Proteomes" id="UP001292094"/>
    </source>
</evidence>
<protein>
    <submittedName>
        <fullName evidence="2">Uncharacterized protein</fullName>
    </submittedName>
</protein>
<accession>A0AAE1PIY5</accession>
<proteinExistence type="predicted"/>
<dbReference type="AlphaFoldDB" id="A0AAE1PIY5"/>
<comment type="caution">
    <text evidence="2">The sequence shown here is derived from an EMBL/GenBank/DDBJ whole genome shotgun (WGS) entry which is preliminary data.</text>
</comment>
<evidence type="ECO:0000256" key="1">
    <source>
        <dbReference type="SAM" id="MobiDB-lite"/>
    </source>
</evidence>
<keyword evidence="3" id="KW-1185">Reference proteome</keyword>
<sequence>MSLKVESWATQDIKEQFTYWDGRKIKIPEPAGFIHKSAILREIEEVQDDTLWEPSRLMERMMSVFLWMCIKEDGSDRIMDGSCVTVDNDGSKIHEDNSSNSSSNVHCNIMDGSCVTMDNDGSKNYEDNSSNVPLPTHEPRHSLCLSGGSWQLRRSK</sequence>
<reference evidence="2" key="1">
    <citation type="submission" date="2023-11" db="EMBL/GenBank/DDBJ databases">
        <title>Genome assemblies of two species of porcelain crab, Petrolisthes cinctipes and Petrolisthes manimaculis (Anomura: Porcellanidae).</title>
        <authorList>
            <person name="Angst P."/>
        </authorList>
    </citation>
    <scope>NUCLEOTIDE SEQUENCE</scope>
    <source>
        <strain evidence="2">PB745_02</strain>
        <tissue evidence="2">Gill</tissue>
    </source>
</reference>
<dbReference type="Proteomes" id="UP001292094">
    <property type="component" value="Unassembled WGS sequence"/>
</dbReference>
<feature type="region of interest" description="Disordered" evidence="1">
    <location>
        <begin position="118"/>
        <end position="140"/>
    </location>
</feature>
<name>A0AAE1PIY5_9EUCA</name>
<organism evidence="2 3">
    <name type="scientific">Petrolisthes manimaculis</name>
    <dbReference type="NCBI Taxonomy" id="1843537"/>
    <lineage>
        <taxon>Eukaryota</taxon>
        <taxon>Metazoa</taxon>
        <taxon>Ecdysozoa</taxon>
        <taxon>Arthropoda</taxon>
        <taxon>Crustacea</taxon>
        <taxon>Multicrustacea</taxon>
        <taxon>Malacostraca</taxon>
        <taxon>Eumalacostraca</taxon>
        <taxon>Eucarida</taxon>
        <taxon>Decapoda</taxon>
        <taxon>Pleocyemata</taxon>
        <taxon>Anomura</taxon>
        <taxon>Galatheoidea</taxon>
        <taxon>Porcellanidae</taxon>
        <taxon>Petrolisthes</taxon>
    </lineage>
</organism>